<dbReference type="Pfam" id="PF13458">
    <property type="entry name" value="Peripla_BP_6"/>
    <property type="match status" value="1"/>
</dbReference>
<accession>A0A212KI72</accession>
<feature type="chain" id="PRO_5012262052" evidence="5">
    <location>
        <begin position="30"/>
        <end position="377"/>
    </location>
</feature>
<dbReference type="InterPro" id="IPR000709">
    <property type="entry name" value="Leu_Ile_Val-bd"/>
</dbReference>
<name>A0A212KI72_9PROT</name>
<dbReference type="CDD" id="cd06349">
    <property type="entry name" value="PBP1_ABC_HAAT-like"/>
    <property type="match status" value="1"/>
</dbReference>
<dbReference type="InterPro" id="IPR028082">
    <property type="entry name" value="Peripla_BP_I"/>
</dbReference>
<proteinExistence type="inferred from homology"/>
<dbReference type="PRINTS" id="PR00337">
    <property type="entry name" value="LEUILEVALBP"/>
</dbReference>
<keyword evidence="4" id="KW-0029">Amino-acid transport</keyword>
<dbReference type="AlphaFoldDB" id="A0A212KI72"/>
<dbReference type="InterPro" id="IPR051010">
    <property type="entry name" value="BCAA_transport"/>
</dbReference>
<evidence type="ECO:0000313" key="7">
    <source>
        <dbReference type="EMBL" id="SBW11393.1"/>
    </source>
</evidence>
<reference evidence="7" key="1">
    <citation type="submission" date="2016-04" db="EMBL/GenBank/DDBJ databases">
        <authorList>
            <person name="Evans L.H."/>
            <person name="Alamgir A."/>
            <person name="Owens N."/>
            <person name="Weber N.D."/>
            <person name="Virtaneva K."/>
            <person name="Barbian K."/>
            <person name="Babar A."/>
            <person name="Rosenke K."/>
        </authorList>
    </citation>
    <scope>NUCLEOTIDE SEQUENCE</scope>
    <source>
        <strain evidence="7">86</strain>
    </source>
</reference>
<dbReference type="PANTHER" id="PTHR30483">
    <property type="entry name" value="LEUCINE-SPECIFIC-BINDING PROTEIN"/>
    <property type="match status" value="1"/>
</dbReference>
<dbReference type="SUPFAM" id="SSF53822">
    <property type="entry name" value="Periplasmic binding protein-like I"/>
    <property type="match status" value="1"/>
</dbReference>
<evidence type="ECO:0000256" key="1">
    <source>
        <dbReference type="ARBA" id="ARBA00010062"/>
    </source>
</evidence>
<dbReference type="PROSITE" id="PS51257">
    <property type="entry name" value="PROKAR_LIPOPROTEIN"/>
    <property type="match status" value="1"/>
</dbReference>
<protein>
    <submittedName>
        <fullName evidence="7">Branched-chain amino acids ABC transporter periplasmic substrate-binding component</fullName>
    </submittedName>
</protein>
<keyword evidence="3 5" id="KW-0732">Signal</keyword>
<feature type="domain" description="Leucine-binding protein" evidence="6">
    <location>
        <begin position="36"/>
        <end position="371"/>
    </location>
</feature>
<evidence type="ECO:0000259" key="6">
    <source>
        <dbReference type="Pfam" id="PF13458"/>
    </source>
</evidence>
<evidence type="ECO:0000256" key="3">
    <source>
        <dbReference type="ARBA" id="ARBA00022729"/>
    </source>
</evidence>
<sequence length="377" mass="40362">MRPEFQSLKTFALAAAALACGYAAVPAQAADPLLLGYQMPLSGDRSQYGEMFRNAAEIQLKAFNAAGGVNGVPVEIVYEDSKNDPKEAIAIARKFADNPRILGVLGDFSSTVSMAAGEVYAKAGVPQLSQTASHPDYTKTSKWQFRNITTQAYEGPFVARWMQGAGIKSVAIVAIQNDWGISAAEEFAKAFKEQGGKVTATEYFNPGTRDFRSILTKIGRQKPDAVYLCMFYEEGASALQQAKQLGLPSAMFSTSSLYSPKLVELGGDAVNGVRMASTFVPENPAPEVQHFVEAYATNYGNAPNMFAAQAYDATGIMLAALKAAGPQATRAQLRDALADTRAYPGVTGATSFDPATREPAKELAKMVVENGKFKVIE</sequence>
<gene>
    <name evidence="7" type="primary">livK</name>
    <name evidence="7" type="ORF">KL86APRO_20176</name>
</gene>
<comment type="similarity">
    <text evidence="1">Belongs to the leucine-binding protein family.</text>
</comment>
<dbReference type="Gene3D" id="3.40.50.2300">
    <property type="match status" value="2"/>
</dbReference>
<evidence type="ECO:0000256" key="5">
    <source>
        <dbReference type="SAM" id="SignalP"/>
    </source>
</evidence>
<dbReference type="GO" id="GO:0006865">
    <property type="term" value="P:amino acid transport"/>
    <property type="evidence" value="ECO:0007669"/>
    <property type="project" value="UniProtKB-KW"/>
</dbReference>
<dbReference type="InterPro" id="IPR028081">
    <property type="entry name" value="Leu-bd"/>
</dbReference>
<feature type="signal peptide" evidence="5">
    <location>
        <begin position="1"/>
        <end position="29"/>
    </location>
</feature>
<evidence type="ECO:0000256" key="4">
    <source>
        <dbReference type="ARBA" id="ARBA00022970"/>
    </source>
</evidence>
<organism evidence="7">
    <name type="scientific">uncultured Alphaproteobacteria bacterium</name>
    <dbReference type="NCBI Taxonomy" id="91750"/>
    <lineage>
        <taxon>Bacteria</taxon>
        <taxon>Pseudomonadati</taxon>
        <taxon>Pseudomonadota</taxon>
        <taxon>Alphaproteobacteria</taxon>
        <taxon>environmental samples</taxon>
    </lineage>
</organism>
<dbReference type="EMBL" id="FLUO01000002">
    <property type="protein sequence ID" value="SBW11393.1"/>
    <property type="molecule type" value="Genomic_DNA"/>
</dbReference>
<evidence type="ECO:0000256" key="2">
    <source>
        <dbReference type="ARBA" id="ARBA00022448"/>
    </source>
</evidence>
<dbReference type="PANTHER" id="PTHR30483:SF6">
    <property type="entry name" value="PERIPLASMIC BINDING PROTEIN OF ABC TRANSPORTER FOR NATURAL AMINO ACIDS"/>
    <property type="match status" value="1"/>
</dbReference>
<keyword evidence="2" id="KW-0813">Transport</keyword>